<protein>
    <submittedName>
        <fullName evidence="2">HEPN domain-containing protein</fullName>
    </submittedName>
</protein>
<proteinExistence type="predicted"/>
<dbReference type="Pfam" id="PF05168">
    <property type="entry name" value="HEPN"/>
    <property type="match status" value="1"/>
</dbReference>
<dbReference type="EMBL" id="JBHTAI010000010">
    <property type="protein sequence ID" value="MFC7150247.1"/>
    <property type="molecule type" value="Genomic_DNA"/>
</dbReference>
<feature type="domain" description="HEPN" evidence="1">
    <location>
        <begin position="22"/>
        <end position="128"/>
    </location>
</feature>
<accession>A0ABW2FAI1</accession>
<gene>
    <name evidence="2" type="ORF">ACFQMJ_17100</name>
</gene>
<dbReference type="Gene3D" id="1.20.120.330">
    <property type="entry name" value="Nucleotidyltransferases domain 2"/>
    <property type="match status" value="1"/>
</dbReference>
<organism evidence="2 3">
    <name type="scientific">Cohnella cellulosilytica</name>
    <dbReference type="NCBI Taxonomy" id="986710"/>
    <lineage>
        <taxon>Bacteria</taxon>
        <taxon>Bacillati</taxon>
        <taxon>Bacillota</taxon>
        <taxon>Bacilli</taxon>
        <taxon>Bacillales</taxon>
        <taxon>Paenibacillaceae</taxon>
        <taxon>Cohnella</taxon>
    </lineage>
</organism>
<keyword evidence="3" id="KW-1185">Reference proteome</keyword>
<dbReference type="InterPro" id="IPR007842">
    <property type="entry name" value="HEPN_dom"/>
</dbReference>
<name>A0ABW2FAI1_9BACL</name>
<evidence type="ECO:0000313" key="3">
    <source>
        <dbReference type="Proteomes" id="UP001596378"/>
    </source>
</evidence>
<dbReference type="SUPFAM" id="SSF81593">
    <property type="entry name" value="Nucleotidyltransferase substrate binding subunit/domain"/>
    <property type="match status" value="1"/>
</dbReference>
<comment type="caution">
    <text evidence="2">The sequence shown here is derived from an EMBL/GenBank/DDBJ whole genome shotgun (WGS) entry which is preliminary data.</text>
</comment>
<dbReference type="Proteomes" id="UP001596378">
    <property type="component" value="Unassembled WGS sequence"/>
</dbReference>
<reference evidence="3" key="1">
    <citation type="journal article" date="2019" name="Int. J. Syst. Evol. Microbiol.">
        <title>The Global Catalogue of Microorganisms (GCM) 10K type strain sequencing project: providing services to taxonomists for standard genome sequencing and annotation.</title>
        <authorList>
            <consortium name="The Broad Institute Genomics Platform"/>
            <consortium name="The Broad Institute Genome Sequencing Center for Infectious Disease"/>
            <person name="Wu L."/>
            <person name="Ma J."/>
        </authorList>
    </citation>
    <scope>NUCLEOTIDE SEQUENCE [LARGE SCALE GENOMIC DNA]</scope>
    <source>
        <strain evidence="3">KCTC 12907</strain>
    </source>
</reference>
<evidence type="ECO:0000259" key="1">
    <source>
        <dbReference type="Pfam" id="PF05168"/>
    </source>
</evidence>
<evidence type="ECO:0000313" key="2">
    <source>
        <dbReference type="EMBL" id="MFC7150247.1"/>
    </source>
</evidence>
<sequence length="136" mass="16013">MDFDGLARSSLRRASDDWKFLNMQGHERTSVIKWAQSCAESALRAILFHYNIRLPKTHDLDEIAKNNSRLLHEIWTELQPQLHTFEKLFTWRNIVYHHNDSPPVVNHPSIGTNWDKEAYDCAKIIYEIAVRVVDKQ</sequence>
<dbReference type="RefSeq" id="WP_378045887.1">
    <property type="nucleotide sequence ID" value="NZ_JBHMDN010000008.1"/>
</dbReference>